<dbReference type="Pfam" id="PF02895">
    <property type="entry name" value="H-kinase_dim"/>
    <property type="match status" value="1"/>
</dbReference>
<evidence type="ECO:0000256" key="1">
    <source>
        <dbReference type="ARBA" id="ARBA00000085"/>
    </source>
</evidence>
<dbReference type="SMART" id="SM00260">
    <property type="entry name" value="CheW"/>
    <property type="match status" value="2"/>
</dbReference>
<dbReference type="GO" id="GO:0005886">
    <property type="term" value="C:plasma membrane"/>
    <property type="evidence" value="ECO:0007669"/>
    <property type="project" value="UniProtKB-SubCell"/>
</dbReference>
<dbReference type="SUPFAM" id="SSF47226">
    <property type="entry name" value="Histidine-containing phosphotransfer domain, HPT domain"/>
    <property type="match status" value="1"/>
</dbReference>
<dbReference type="InterPro" id="IPR004358">
    <property type="entry name" value="Sig_transdc_His_kin-like_C"/>
</dbReference>
<dbReference type="FunFam" id="3.30.565.10:FF:000016">
    <property type="entry name" value="Chemotaxis protein CheA, putative"/>
    <property type="match status" value="1"/>
</dbReference>
<dbReference type="InterPro" id="IPR051315">
    <property type="entry name" value="Bact_Chemotaxis_CheA"/>
</dbReference>
<dbReference type="SMART" id="SM00073">
    <property type="entry name" value="HPT"/>
    <property type="match status" value="1"/>
</dbReference>
<dbReference type="InterPro" id="IPR036641">
    <property type="entry name" value="HPT_dom_sf"/>
</dbReference>
<dbReference type="EMBL" id="RJKN01000002">
    <property type="protein sequence ID" value="ROP44878.1"/>
    <property type="molecule type" value="Genomic_DNA"/>
</dbReference>
<dbReference type="InterPro" id="IPR005467">
    <property type="entry name" value="His_kinase_dom"/>
</dbReference>
<dbReference type="InParanoid" id="A0A3N1HQS8"/>
<dbReference type="InterPro" id="IPR036890">
    <property type="entry name" value="HATPase_C_sf"/>
</dbReference>
<keyword evidence="5" id="KW-0808">Transferase</keyword>
<evidence type="ECO:0000256" key="2">
    <source>
        <dbReference type="ARBA" id="ARBA00004236"/>
    </source>
</evidence>
<dbReference type="PANTHER" id="PTHR43395">
    <property type="entry name" value="SENSOR HISTIDINE KINASE CHEA"/>
    <property type="match status" value="1"/>
</dbReference>
<keyword evidence="14" id="KW-1185">Reference proteome</keyword>
<feature type="compositionally biased region" description="Pro residues" evidence="9">
    <location>
        <begin position="163"/>
        <end position="178"/>
    </location>
</feature>
<comment type="caution">
    <text evidence="13">The sequence shown here is derived from an EMBL/GenBank/DDBJ whole genome shotgun (WGS) entry which is preliminary data.</text>
</comment>
<feature type="domain" description="Histidine kinase" evidence="10">
    <location>
        <begin position="193"/>
        <end position="437"/>
    </location>
</feature>
<feature type="region of interest" description="Disordered" evidence="9">
    <location>
        <begin position="153"/>
        <end position="184"/>
    </location>
</feature>
<evidence type="ECO:0000256" key="8">
    <source>
        <dbReference type="PROSITE-ProRule" id="PRU00110"/>
    </source>
</evidence>
<evidence type="ECO:0000256" key="7">
    <source>
        <dbReference type="ARBA" id="ARBA00023012"/>
    </source>
</evidence>
<dbReference type="InterPro" id="IPR004105">
    <property type="entry name" value="CheA-like_dim"/>
</dbReference>
<dbReference type="SUPFAM" id="SSF47384">
    <property type="entry name" value="Homodimeric domain of signal transducing histidine kinase"/>
    <property type="match status" value="1"/>
</dbReference>
<feature type="modified residue" description="Phosphohistidine" evidence="8">
    <location>
        <position position="61"/>
    </location>
</feature>
<organism evidence="13 14">
    <name type="scientific">Pseudokineococcus lusitanus</name>
    <dbReference type="NCBI Taxonomy" id="763993"/>
    <lineage>
        <taxon>Bacteria</taxon>
        <taxon>Bacillati</taxon>
        <taxon>Actinomycetota</taxon>
        <taxon>Actinomycetes</taxon>
        <taxon>Kineosporiales</taxon>
        <taxon>Kineosporiaceae</taxon>
        <taxon>Pseudokineococcus</taxon>
    </lineage>
</organism>
<dbReference type="Gene3D" id="3.30.565.10">
    <property type="entry name" value="Histidine kinase-like ATPase, C-terminal domain"/>
    <property type="match status" value="1"/>
</dbReference>
<dbReference type="OrthoDB" id="9803176at2"/>
<feature type="compositionally biased region" description="Low complexity" evidence="9">
    <location>
        <begin position="153"/>
        <end position="162"/>
    </location>
</feature>
<evidence type="ECO:0000313" key="13">
    <source>
        <dbReference type="EMBL" id="ROP44878.1"/>
    </source>
</evidence>
<accession>A0A3N1HQS8</accession>
<dbReference type="InterPro" id="IPR037006">
    <property type="entry name" value="CheA-like_homodim_sf"/>
</dbReference>
<dbReference type="PROSITE" id="PS50851">
    <property type="entry name" value="CHEW"/>
    <property type="match status" value="2"/>
</dbReference>
<feature type="region of interest" description="Disordered" evidence="9">
    <location>
        <begin position="746"/>
        <end position="772"/>
    </location>
</feature>
<dbReference type="SUPFAM" id="SSF50341">
    <property type="entry name" value="CheW-like"/>
    <property type="match status" value="2"/>
</dbReference>
<gene>
    <name evidence="13" type="ORF">EDC03_1008</name>
</gene>
<dbReference type="GO" id="GO:0006935">
    <property type="term" value="P:chemotaxis"/>
    <property type="evidence" value="ECO:0007669"/>
    <property type="project" value="InterPro"/>
</dbReference>
<dbReference type="InterPro" id="IPR008207">
    <property type="entry name" value="Sig_transdc_His_kin_Hpt_dom"/>
</dbReference>
<evidence type="ECO:0000256" key="5">
    <source>
        <dbReference type="ARBA" id="ARBA00022679"/>
    </source>
</evidence>
<dbReference type="CDD" id="cd00088">
    <property type="entry name" value="HPT"/>
    <property type="match status" value="1"/>
</dbReference>
<proteinExistence type="predicted"/>
<dbReference type="Gene3D" id="1.20.120.160">
    <property type="entry name" value="HPT domain"/>
    <property type="match status" value="1"/>
</dbReference>
<dbReference type="InterPro" id="IPR003594">
    <property type="entry name" value="HATPase_dom"/>
</dbReference>
<evidence type="ECO:0000313" key="14">
    <source>
        <dbReference type="Proteomes" id="UP000276232"/>
    </source>
</evidence>
<dbReference type="PANTHER" id="PTHR43395:SF1">
    <property type="entry name" value="CHEMOTAXIS PROTEIN CHEA"/>
    <property type="match status" value="1"/>
</dbReference>
<dbReference type="SUPFAM" id="SSF55874">
    <property type="entry name" value="ATPase domain of HSP90 chaperone/DNA topoisomerase II/histidine kinase"/>
    <property type="match status" value="1"/>
</dbReference>
<dbReference type="GO" id="GO:0005737">
    <property type="term" value="C:cytoplasm"/>
    <property type="evidence" value="ECO:0007669"/>
    <property type="project" value="InterPro"/>
</dbReference>
<dbReference type="Pfam" id="PF02518">
    <property type="entry name" value="HATPase_c"/>
    <property type="match status" value="1"/>
</dbReference>
<dbReference type="Proteomes" id="UP000276232">
    <property type="component" value="Unassembled WGS sequence"/>
</dbReference>
<dbReference type="PROSITE" id="PS50109">
    <property type="entry name" value="HIS_KIN"/>
    <property type="match status" value="1"/>
</dbReference>
<evidence type="ECO:0000259" key="10">
    <source>
        <dbReference type="PROSITE" id="PS50109"/>
    </source>
</evidence>
<dbReference type="CDD" id="cd16916">
    <property type="entry name" value="HATPase_CheA-like"/>
    <property type="match status" value="1"/>
</dbReference>
<dbReference type="Pfam" id="PF01584">
    <property type="entry name" value="CheW"/>
    <property type="match status" value="2"/>
</dbReference>
<feature type="domain" description="HPt" evidence="12">
    <location>
        <begin position="11"/>
        <end position="121"/>
    </location>
</feature>
<dbReference type="PRINTS" id="PR00344">
    <property type="entry name" value="BCTRLSENSOR"/>
</dbReference>
<feature type="domain" description="CheW-like" evidence="11">
    <location>
        <begin position="439"/>
        <end position="586"/>
    </location>
</feature>
<dbReference type="InterPro" id="IPR036061">
    <property type="entry name" value="CheW-like_dom_sf"/>
</dbReference>
<protein>
    <recommendedName>
        <fullName evidence="3">histidine kinase</fullName>
        <ecNumber evidence="3">2.7.13.3</ecNumber>
    </recommendedName>
</protein>
<evidence type="ECO:0000256" key="9">
    <source>
        <dbReference type="SAM" id="MobiDB-lite"/>
    </source>
</evidence>
<keyword evidence="7" id="KW-0902">Two-component regulatory system</keyword>
<dbReference type="Gene3D" id="2.30.30.40">
    <property type="entry name" value="SH3 Domains"/>
    <property type="match status" value="1"/>
</dbReference>
<keyword evidence="6 13" id="KW-0418">Kinase</keyword>
<dbReference type="GO" id="GO:0000155">
    <property type="term" value="F:phosphorelay sensor kinase activity"/>
    <property type="evidence" value="ECO:0007669"/>
    <property type="project" value="InterPro"/>
</dbReference>
<dbReference type="AlphaFoldDB" id="A0A3N1HQS8"/>
<comment type="catalytic activity">
    <reaction evidence="1">
        <text>ATP + protein L-histidine = ADP + protein N-phospho-L-histidine.</text>
        <dbReference type="EC" id="2.7.13.3"/>
    </reaction>
</comment>
<dbReference type="PROSITE" id="PS50894">
    <property type="entry name" value="HPT"/>
    <property type="match status" value="1"/>
</dbReference>
<dbReference type="Pfam" id="PF01627">
    <property type="entry name" value="Hpt"/>
    <property type="match status" value="1"/>
</dbReference>
<dbReference type="SMART" id="SM01231">
    <property type="entry name" value="H-kinase_dim"/>
    <property type="match status" value="1"/>
</dbReference>
<dbReference type="SMART" id="SM00387">
    <property type="entry name" value="HATPase_c"/>
    <property type="match status" value="1"/>
</dbReference>
<dbReference type="InterPro" id="IPR002545">
    <property type="entry name" value="CheW-lke_dom"/>
</dbReference>
<sequence>MGGGPGGTGEADDGLDELVRDFLLETEEGLVDVDRALVALEADPTSSRAPALLAAVFRTVHTVKGTCGFLDLPRLEELAHAGETLLVPLRDGARVLEPATTDVLLHLVDGLRAVLAVVAATGSDAGADTAGLLAEVAACAAAGAEEASAAPAAAQPVRAAGPGPAPAPVPAPRPPAAPAPATADVRGAEQSVRVDVEVLEELVALVGELVLTRNQVVERAARSGDAEVVRAAHRLDVVAGSLQRSVMQTRMQPMEHAWASLPRVVRDLGHQLGRQVRLVTEGGGTELDRSLLEAVKDPLLHLVRNAVDHGLEAPEGRRAAGKHPTGTLTLRARHESGQVVVEVVDDGRGMDPATIAARAYERGVADEATLRRMSTGELLALVFTPGFSTATEVTAVSGRGVGMDVVRTNVERIGGSVELDSVPGRGTTTRLRVPLTLAIVPALLVGCAGDRYALPQGALRELVALTPGRTAPGGVVAGAVSGTAERVGGVEVMRLRGRLLPLVRLRAELGLPPAAPGEGAVVAVLETAGRRFGLVVDAVHASQEIVVKPLGRHLRAVPAYAGATILGDGGLALILDVPSLARSTREGDRPALEAPEAAPVVRVPLLLVDVGRHRVGIPLPAVARLDEVADRALERLGTRWAARRRGEVLTVVDLADHLARAAGEARAPRRPGSASGRPAVPLVVLDAPDGDPVGLVVGSVLDVVEVPAEEVRPATDGGLVGVAEVGGRLVGVLDAAAVLAATARPPVPGVEVPRPRPAPSAPATTTAPGGPA</sequence>
<evidence type="ECO:0000256" key="4">
    <source>
        <dbReference type="ARBA" id="ARBA00022553"/>
    </source>
</evidence>
<dbReference type="InterPro" id="IPR036097">
    <property type="entry name" value="HisK_dim/P_sf"/>
</dbReference>
<evidence type="ECO:0000259" key="11">
    <source>
        <dbReference type="PROSITE" id="PS50851"/>
    </source>
</evidence>
<keyword evidence="4 8" id="KW-0597">Phosphoprotein</keyword>
<dbReference type="Gene3D" id="2.40.50.180">
    <property type="entry name" value="CheA-289, Domain 4"/>
    <property type="match status" value="1"/>
</dbReference>
<comment type="subcellular location">
    <subcellularLocation>
        <location evidence="2">Cell membrane</location>
    </subcellularLocation>
</comment>
<feature type="domain" description="CheW-like" evidence="11">
    <location>
        <begin position="602"/>
        <end position="744"/>
    </location>
</feature>
<dbReference type="EC" id="2.7.13.3" evidence="3"/>
<evidence type="ECO:0000256" key="3">
    <source>
        <dbReference type="ARBA" id="ARBA00012438"/>
    </source>
</evidence>
<dbReference type="RefSeq" id="WP_123379100.1">
    <property type="nucleotide sequence ID" value="NZ_RJKN01000002.1"/>
</dbReference>
<feature type="compositionally biased region" description="Low complexity" evidence="9">
    <location>
        <begin position="761"/>
        <end position="772"/>
    </location>
</feature>
<dbReference type="Gene3D" id="1.10.287.560">
    <property type="entry name" value="Histidine kinase CheA-like, homodimeric domain"/>
    <property type="match status" value="1"/>
</dbReference>
<evidence type="ECO:0000259" key="12">
    <source>
        <dbReference type="PROSITE" id="PS50894"/>
    </source>
</evidence>
<reference evidence="13 14" key="1">
    <citation type="journal article" date="2015" name="Stand. Genomic Sci.">
        <title>Genomic Encyclopedia of Bacterial and Archaeal Type Strains, Phase III: the genomes of soil and plant-associated and newly described type strains.</title>
        <authorList>
            <person name="Whitman W.B."/>
            <person name="Woyke T."/>
            <person name="Klenk H.P."/>
            <person name="Zhou Y."/>
            <person name="Lilburn T.G."/>
            <person name="Beck B.J."/>
            <person name="De Vos P."/>
            <person name="Vandamme P."/>
            <person name="Eisen J.A."/>
            <person name="Garrity G."/>
            <person name="Hugenholtz P."/>
            <person name="Kyrpides N.C."/>
        </authorList>
    </citation>
    <scope>NUCLEOTIDE SEQUENCE [LARGE SCALE GENOMIC DNA]</scope>
    <source>
        <strain evidence="13 14">CECT 7306</strain>
    </source>
</reference>
<name>A0A3N1HQS8_9ACTN</name>
<evidence type="ECO:0000256" key="6">
    <source>
        <dbReference type="ARBA" id="ARBA00022777"/>
    </source>
</evidence>